<dbReference type="GO" id="GO:0000466">
    <property type="term" value="P:maturation of 5.8S rRNA from tricistronic rRNA transcript (SSU-rRNA, 5.8S rRNA, LSU-rRNA)"/>
    <property type="evidence" value="ECO:0007669"/>
    <property type="project" value="TreeGrafter"/>
</dbReference>
<evidence type="ECO:0000313" key="5">
    <source>
        <dbReference type="Proteomes" id="UP000197619"/>
    </source>
</evidence>
<dbReference type="STRING" id="299123.ENSLSDP00000005848"/>
<dbReference type="EMBL" id="MUZQ01000585">
    <property type="protein sequence ID" value="OWK50240.1"/>
    <property type="molecule type" value="Genomic_DNA"/>
</dbReference>
<keyword evidence="5" id="KW-1185">Reference proteome</keyword>
<name>A0A218U9R2_9PASE</name>
<sequence length="1873" mass="212218">MAGKRCGGVGERSGEPAAKRACGPRDEEFNGARFKALLRDPAAAAKGLETFVSIAKMLPSPQVYDVVEGYVKISMECAEIFKLLDGERKPESEMLLIFQALEAILLRTASDLSHFSAVGMNIVKKLIHSYMKLVYAALYSENHRMSRGCLTLLSVMVAQGPDSARDLYSHFDFNNKYLPGLLKKRCKQGRPDVRMAYIQFALSFLIAGDNAILAQVLELKDFIPSILRSEIKEDRVSTVNLLLSTLRTKVVHNKNISKTQKVRFFTPEVLLHIASLYRWNGITDVSPEDLKVAQGSKELGKAMVRELVHSFLMDLCCSLKHGIMFCDPSLGTSGKGGNVVLLHFLLGLKTATEDEMVADLVVNILKVCPDLLNRYFKETQYSFVPRVKSAWMDNMKLLKKLPSTEVKHSILSLMSMVLRRALRNIQHCLSEETWQRSQIYTLPAVQEFVQLYREAVSKVLPDMTSIVAVWQSLLKQEKDHKDSPAEKKEGDEGTVKAMTEIEVAEQHGSDDAETLLLKAALLQVICLYQKVVPHLVAQSNFDFSKLLKGIVTEKGLREEVPPLLQHHILKVALELPANKFAWFKVQILLKLMTKPYPYTDKAADLVQEASMLQVAKFQQDSDNISIPVSHIDDALDMVDVLIEGSGGLDEEIGISLNENIIIQTFPFSAVVPAALEARNILLLQSENRTGAHIVEYLVAVFTDLLHSQREPLALCLMFQLYDKHLESLKVAKYPQLYQFSRYYKLWIPKQLQEPVVGKTLGPQLIDLYVDILSILLCRANKIKLNQQKQEEHQAESDLFMDEESLITEVSSNDKTLEDTLTLIFRHPTLESWFLALELHSIPQPGLNPVTVKLLSAHLNSGVLQLLKTGAPIVQSITTDHRHVLSKYFETITKSVLEELQTVGKDRSQVCPTKSHQLQALEKLHMYMTAAQLKEITLTMLQLPEMSLTDQKSEKSPKKGKQLNFYGQILVQLLTDSYQRRPQQGEFLLSTKHIKALGILMSASANKDLEEVFLQALQSEPVLALAVDVEVQTHCLAQCSHTSLAIVAVLIQHSRTHLLQFELWCLSSATGKYLRKHMASFLPLINVYLQCRDQYGFSRPSTVSMYSSSRDENKQEVERSMLLRLEELLCVVEEVDPDDWCNLVKTGLKYHYRDETFLKVLNVAIQLLYKKEPSLSRGLFKLSKLHMMVTQHSLFLSAILRSREEDGMNIQTRGTREALVDILLTAVKLSPSLCESSHLPVLLGAYGATLSTVECVVACHKFVEVNALGLTVAALSSYDSNMRAAAYFVLASFRSHLEGARFQEKSQLLYLLDAVQNGIRQPNLRFTFSLTLYAARVAKQILKPEEHMYIKVNRFLLSHQYLDLRKVPGFFQLFYSFDFEYKTEREWILRFLGEGLRDKHCYELYDYQRIFQIILSFFNSPLCDEDSQSCILEILQSAACVTRAAFELIQDHSLLTWVLHSLEKRFLENKVINKIISLLHTLWLTNLGDKREDKNQSQENRKLLPIQLVNEFLCVLVTLTKHIRTNGDLAKLSELFSTLSSVLEYRAVVVEAFRERRRFMVNDSILSSRELLLLLHKWSLVSQDLQLQEDLQALAQKDQKKELLKNIKDKNKHQASSCVYHHTRKKNGREEDDTAADVEVSELEKCREHLNSIFAHWDPVFPVPPSTQGGETLRAGERGGEAVAVTCASIHVVTKWLVRSLTGQSSLREQDVSPVLRWLRNCVLPHPAAVREMLRDEALRNSLFKLYTRLCQESSTSAGLSRQLGGLSSIMLQLMEEQGLTSSFHELVKSLCLSAIVEEDADKTAVSVFLTSIYIGDMWLGAQEPDMLLTHVRLICTSGDYELQDDSDTWKQGEETVMSLCKKIWLHQGINSGD</sequence>
<dbReference type="PANTHER" id="PTHR13500">
    <property type="entry name" value="NUCLEOLAR PRERIBOSOMAL-ASSOCIATED PROTEIN 1"/>
    <property type="match status" value="1"/>
</dbReference>
<comment type="caution">
    <text evidence="4">The sequence shown here is derived from an EMBL/GenBank/DDBJ whole genome shotgun (WGS) entry which is preliminary data.</text>
</comment>
<dbReference type="InterPro" id="IPR032436">
    <property type="entry name" value="URB1_C"/>
</dbReference>
<feature type="domain" description="URB1 N-terminal" evidence="2">
    <location>
        <begin position="77"/>
        <end position="394"/>
    </location>
</feature>
<reference evidence="4 5" key="1">
    <citation type="submission" date="2017-05" db="EMBL/GenBank/DDBJ databases">
        <title>Genome of assembly of the Bengalese finch, Lonchura striata domestica.</title>
        <authorList>
            <person name="Colquitt B.M."/>
            <person name="Brainard M.S."/>
        </authorList>
    </citation>
    <scope>NUCLEOTIDE SEQUENCE [LARGE SCALE GENOMIC DNA]</scope>
    <source>
        <strain evidence="4">White83orange57</strain>
    </source>
</reference>
<feature type="domain" description="URB1 C-terminal" evidence="3">
    <location>
        <begin position="1267"/>
        <end position="1456"/>
    </location>
</feature>
<dbReference type="Proteomes" id="UP000197619">
    <property type="component" value="Unassembled WGS sequence"/>
</dbReference>
<feature type="compositionally biased region" description="Basic and acidic residues" evidence="1">
    <location>
        <begin position="12"/>
        <end position="22"/>
    </location>
</feature>
<proteinExistence type="predicted"/>
<organism evidence="4 5">
    <name type="scientific">Lonchura striata</name>
    <name type="common">white-rumped munia</name>
    <dbReference type="NCBI Taxonomy" id="40157"/>
    <lineage>
        <taxon>Eukaryota</taxon>
        <taxon>Metazoa</taxon>
        <taxon>Chordata</taxon>
        <taxon>Craniata</taxon>
        <taxon>Vertebrata</taxon>
        <taxon>Euteleostomi</taxon>
        <taxon>Archelosauria</taxon>
        <taxon>Archosauria</taxon>
        <taxon>Dinosauria</taxon>
        <taxon>Saurischia</taxon>
        <taxon>Theropoda</taxon>
        <taxon>Coelurosauria</taxon>
        <taxon>Aves</taxon>
        <taxon>Neognathae</taxon>
        <taxon>Neoaves</taxon>
        <taxon>Telluraves</taxon>
        <taxon>Australaves</taxon>
        <taxon>Passeriformes</taxon>
        <taxon>Passeroidea</taxon>
        <taxon>Estrildidae</taxon>
        <taxon>Estrildinae</taxon>
        <taxon>Lonchura</taxon>
    </lineage>
</organism>
<accession>A0A218U9R2</accession>
<evidence type="ECO:0000313" key="4">
    <source>
        <dbReference type="EMBL" id="OWK50240.1"/>
    </source>
</evidence>
<evidence type="ECO:0000256" key="1">
    <source>
        <dbReference type="SAM" id="MobiDB-lite"/>
    </source>
</evidence>
<dbReference type="SUPFAM" id="SSF48371">
    <property type="entry name" value="ARM repeat"/>
    <property type="match status" value="1"/>
</dbReference>
<protein>
    <submittedName>
        <fullName evidence="4">Nucleolar pre-ribosomal-associated protein 1</fullName>
    </submittedName>
</protein>
<dbReference type="InterPro" id="IPR021714">
    <property type="entry name" value="URB1_N"/>
</dbReference>
<dbReference type="InterPro" id="IPR039844">
    <property type="entry name" value="URB1"/>
</dbReference>
<dbReference type="Pfam" id="PF11707">
    <property type="entry name" value="Npa1"/>
    <property type="match status" value="1"/>
</dbReference>
<dbReference type="GO" id="GO:0005730">
    <property type="term" value="C:nucleolus"/>
    <property type="evidence" value="ECO:0007669"/>
    <property type="project" value="TreeGrafter"/>
</dbReference>
<dbReference type="Pfam" id="PF16201">
    <property type="entry name" value="NopRA1"/>
    <property type="match status" value="1"/>
</dbReference>
<gene>
    <name evidence="4" type="primary">URB1_2</name>
    <name evidence="4" type="ORF">RLOC_00008094</name>
</gene>
<evidence type="ECO:0000259" key="2">
    <source>
        <dbReference type="Pfam" id="PF11707"/>
    </source>
</evidence>
<feature type="compositionally biased region" description="Gly residues" evidence="1">
    <location>
        <begin position="1"/>
        <end position="11"/>
    </location>
</feature>
<dbReference type="GO" id="GO:0000463">
    <property type="term" value="P:maturation of LSU-rRNA from tricistronic rRNA transcript (SSU-rRNA, 5.8S rRNA, LSU-rRNA)"/>
    <property type="evidence" value="ECO:0007669"/>
    <property type="project" value="TreeGrafter"/>
</dbReference>
<evidence type="ECO:0000259" key="3">
    <source>
        <dbReference type="Pfam" id="PF16201"/>
    </source>
</evidence>
<dbReference type="PANTHER" id="PTHR13500:SF0">
    <property type="entry name" value="NUCLEOLAR PRE-RIBOSOMAL-ASSOCIATED PROTEIN 1"/>
    <property type="match status" value="1"/>
</dbReference>
<dbReference type="InterPro" id="IPR016024">
    <property type="entry name" value="ARM-type_fold"/>
</dbReference>
<feature type="region of interest" description="Disordered" evidence="1">
    <location>
        <begin position="1"/>
        <end position="22"/>
    </location>
</feature>